<dbReference type="PROSITE" id="PS50043">
    <property type="entry name" value="HTH_LUXR_2"/>
    <property type="match status" value="1"/>
</dbReference>
<dbReference type="InterPro" id="IPR036388">
    <property type="entry name" value="WH-like_DNA-bd_sf"/>
</dbReference>
<dbReference type="InterPro" id="IPR000792">
    <property type="entry name" value="Tscrpt_reg_LuxR_C"/>
</dbReference>
<dbReference type="EMBL" id="MKQR01000009">
    <property type="protein sequence ID" value="OLR93798.1"/>
    <property type="molecule type" value="Genomic_DNA"/>
</dbReference>
<feature type="domain" description="HTH luxR-type" evidence="2">
    <location>
        <begin position="750"/>
        <end position="815"/>
    </location>
</feature>
<dbReference type="OrthoDB" id="3178131at2"/>
<gene>
    <name evidence="3" type="ORF">BJP25_16290</name>
</gene>
<dbReference type="GO" id="GO:0006355">
    <property type="term" value="P:regulation of DNA-templated transcription"/>
    <property type="evidence" value="ECO:0007669"/>
    <property type="project" value="InterPro"/>
</dbReference>
<dbReference type="RefSeq" id="WP_075974698.1">
    <property type="nucleotide sequence ID" value="NZ_MKQR01000009.1"/>
</dbReference>
<feature type="compositionally biased region" description="Low complexity" evidence="1">
    <location>
        <begin position="134"/>
        <end position="149"/>
    </location>
</feature>
<feature type="region of interest" description="Disordered" evidence="1">
    <location>
        <begin position="96"/>
        <end position="115"/>
    </location>
</feature>
<name>A0A1Q9LP50_9PSEU</name>
<evidence type="ECO:0000259" key="2">
    <source>
        <dbReference type="PROSITE" id="PS50043"/>
    </source>
</evidence>
<dbReference type="InterPro" id="IPR011990">
    <property type="entry name" value="TPR-like_helical_dom_sf"/>
</dbReference>
<dbReference type="Pfam" id="PF00196">
    <property type="entry name" value="GerE"/>
    <property type="match status" value="1"/>
</dbReference>
<evidence type="ECO:0000256" key="1">
    <source>
        <dbReference type="SAM" id="MobiDB-lite"/>
    </source>
</evidence>
<dbReference type="PRINTS" id="PR00038">
    <property type="entry name" value="HTHLUXR"/>
</dbReference>
<evidence type="ECO:0000313" key="4">
    <source>
        <dbReference type="Proteomes" id="UP000186040"/>
    </source>
</evidence>
<dbReference type="InterPro" id="IPR016032">
    <property type="entry name" value="Sig_transdc_resp-reg_C-effctor"/>
</dbReference>
<dbReference type="STRING" id="1193682.BJP25_16290"/>
<dbReference type="CDD" id="cd06170">
    <property type="entry name" value="LuxR_C_like"/>
    <property type="match status" value="1"/>
</dbReference>
<keyword evidence="4" id="KW-1185">Reference proteome</keyword>
<accession>A0A1Q9LP50</accession>
<proteinExistence type="predicted"/>
<dbReference type="Gene3D" id="1.25.40.10">
    <property type="entry name" value="Tetratricopeptide repeat domain"/>
    <property type="match status" value="1"/>
</dbReference>
<dbReference type="Gene3D" id="1.10.10.10">
    <property type="entry name" value="Winged helix-like DNA-binding domain superfamily/Winged helix DNA-binding domain"/>
    <property type="match status" value="1"/>
</dbReference>
<evidence type="ECO:0000313" key="3">
    <source>
        <dbReference type="EMBL" id="OLR93798.1"/>
    </source>
</evidence>
<dbReference type="SUPFAM" id="SSF46894">
    <property type="entry name" value="C-terminal effector domain of the bipartite response regulators"/>
    <property type="match status" value="1"/>
</dbReference>
<dbReference type="Proteomes" id="UP000186040">
    <property type="component" value="Unassembled WGS sequence"/>
</dbReference>
<reference evidence="3 4" key="1">
    <citation type="submission" date="2016-10" db="EMBL/GenBank/DDBJ databases">
        <title>The Draft Genome Sequence of Actinokineospora bangkokensis 44EHWT reveals the biosynthetic pathway of antifungal compounds Thailandins with unusual extender unit butylmalonyl-CoA.</title>
        <authorList>
            <person name="Greule A."/>
            <person name="Intra B."/>
            <person name="Flemming S."/>
            <person name="Rommel M.G."/>
            <person name="Panbangred W."/>
            <person name="Bechthold A."/>
        </authorList>
    </citation>
    <scope>NUCLEOTIDE SEQUENCE [LARGE SCALE GENOMIC DNA]</scope>
    <source>
        <strain evidence="3 4">44EHW</strain>
    </source>
</reference>
<sequence>MAHHVHRLTLGTGGHVRITGAPGSGRTAVLTAAADLAAAAGLPVAWTRCYPTGPPDTTHPTTAGPHVHLVDDAHWAPPTTDRTAAGPVLLITAETPELRHTPPSTPDTELHLPPLTPGAAAELLRRHGHHHPGTAHAAAGNPGLLTTTATRHHPDDPTPDQRPTPEQLCATARTERAERLLPGLPPHLRAALQAIAVGAGHFDTPALATLCDTTPQATTRAVHHLRALDLLHPTDTRTPLAHQVLAHMDPTDRATLLHRAATHCHHTGAPAATTADLLLGAPPTGTPWAAATLTTAATHARAAGDHHRATTLLTRALREPLDPDARARLLLDLAATELAAHHHAGHRHLTQVLRGTPGEHTGTHRAHAADLLLATGATRTVRREVPTAFAAPTLSLVDRNRLLATYWLADTLDHDHLGYRATTTPPLPERPADPDLAATAALRLALRGTRPSRVRGLARAALAHPVTDTLISTQLAAVTALHLTDDLTDAARRADQLITEAHRRGTPALLPRALLTRARTALATGDLRTAEDHLTHLDTLLPPGTAHPDLHAATATTRAELHLLRGHTDPAHTALATATPTGGTLAAAELTHTRGLLAAALGHHHDAVAHFREAGRHLAAAGWHNPQVLAWRGHAAASLTALGHHDDAAALTADELAAAAHWGTPTAIGTAHLRAATAHPDPDTARAHLRHAVTLLSRGGAHPPLATALLTLAELDPDPHLIDRAATLLHHHNLTHLTPRLHALTQRTGHTPAPDRLSRSQRTVAELAATGASNATIADRLAVTKRTVELHLTQVYRKLDIRGRHQLPGALDAHGARG</sequence>
<feature type="region of interest" description="Disordered" evidence="1">
    <location>
        <begin position="129"/>
        <end position="165"/>
    </location>
</feature>
<protein>
    <recommendedName>
        <fullName evidence="2">HTH luxR-type domain-containing protein</fullName>
    </recommendedName>
</protein>
<dbReference type="AlphaFoldDB" id="A0A1Q9LP50"/>
<dbReference type="GO" id="GO:0003677">
    <property type="term" value="F:DNA binding"/>
    <property type="evidence" value="ECO:0007669"/>
    <property type="project" value="InterPro"/>
</dbReference>
<comment type="caution">
    <text evidence="3">The sequence shown here is derived from an EMBL/GenBank/DDBJ whole genome shotgun (WGS) entry which is preliminary data.</text>
</comment>
<organism evidence="3 4">
    <name type="scientific">Actinokineospora bangkokensis</name>
    <dbReference type="NCBI Taxonomy" id="1193682"/>
    <lineage>
        <taxon>Bacteria</taxon>
        <taxon>Bacillati</taxon>
        <taxon>Actinomycetota</taxon>
        <taxon>Actinomycetes</taxon>
        <taxon>Pseudonocardiales</taxon>
        <taxon>Pseudonocardiaceae</taxon>
        <taxon>Actinokineospora</taxon>
    </lineage>
</organism>
<dbReference type="SUPFAM" id="SSF48452">
    <property type="entry name" value="TPR-like"/>
    <property type="match status" value="1"/>
</dbReference>
<dbReference type="SMART" id="SM00421">
    <property type="entry name" value="HTH_LUXR"/>
    <property type="match status" value="1"/>
</dbReference>